<protein>
    <recommendedName>
        <fullName evidence="5">Calcineurin B-like protein</fullName>
    </recommendedName>
</protein>
<reference evidence="8 9" key="1">
    <citation type="submission" date="2019-04" db="EMBL/GenBank/DDBJ databases">
        <title>An improved genome assembly and genetic linkage map for asparagus bean, Vigna unguiculata ssp. sesquipedialis.</title>
        <authorList>
            <person name="Xia Q."/>
            <person name="Zhang R."/>
            <person name="Dong Y."/>
        </authorList>
    </citation>
    <scope>NUCLEOTIDE SEQUENCE [LARGE SCALE GENOMIC DNA]</scope>
    <source>
        <tissue evidence="8">Leaf</tissue>
    </source>
</reference>
<evidence type="ECO:0000256" key="3">
    <source>
        <dbReference type="ARBA" id="ARBA00023242"/>
    </source>
</evidence>
<dbReference type="GO" id="GO:0019900">
    <property type="term" value="F:kinase binding"/>
    <property type="evidence" value="ECO:0007669"/>
    <property type="project" value="UniProtKB-UniRule"/>
</dbReference>
<keyword evidence="9" id="KW-1185">Reference proteome</keyword>
<dbReference type="GO" id="GO:0019722">
    <property type="term" value="P:calcium-mediated signaling"/>
    <property type="evidence" value="ECO:0007669"/>
    <property type="project" value="UniProtKB-UniRule"/>
</dbReference>
<keyword evidence="5" id="KW-0479">Metal-binding</keyword>
<feature type="region of interest" description="Disordered" evidence="6">
    <location>
        <begin position="225"/>
        <end position="303"/>
    </location>
</feature>
<dbReference type="GO" id="GO:0016020">
    <property type="term" value="C:membrane"/>
    <property type="evidence" value="ECO:0007669"/>
    <property type="project" value="UniProtKB-SubCell"/>
</dbReference>
<dbReference type="Pfam" id="PF13499">
    <property type="entry name" value="EF-hand_7"/>
    <property type="match status" value="1"/>
</dbReference>
<dbReference type="InterPro" id="IPR045198">
    <property type="entry name" value="CNBL1-10"/>
</dbReference>
<dbReference type="Pfam" id="PF13833">
    <property type="entry name" value="EF-hand_8"/>
    <property type="match status" value="1"/>
</dbReference>
<comment type="subcellular location">
    <subcellularLocation>
        <location evidence="5">Membrane</location>
    </subcellularLocation>
    <subcellularLocation>
        <location evidence="1">Nucleus</location>
    </subcellularLocation>
</comment>
<dbReference type="InterPro" id="IPR002048">
    <property type="entry name" value="EF_hand_dom"/>
</dbReference>
<organism evidence="8 9">
    <name type="scientific">Vigna unguiculata</name>
    <name type="common">Cowpea</name>
    <dbReference type="NCBI Taxonomy" id="3917"/>
    <lineage>
        <taxon>Eukaryota</taxon>
        <taxon>Viridiplantae</taxon>
        <taxon>Streptophyta</taxon>
        <taxon>Embryophyta</taxon>
        <taxon>Tracheophyta</taxon>
        <taxon>Spermatophyta</taxon>
        <taxon>Magnoliopsida</taxon>
        <taxon>eudicotyledons</taxon>
        <taxon>Gunneridae</taxon>
        <taxon>Pentapetalae</taxon>
        <taxon>rosids</taxon>
        <taxon>fabids</taxon>
        <taxon>Fabales</taxon>
        <taxon>Fabaceae</taxon>
        <taxon>Papilionoideae</taxon>
        <taxon>50 kb inversion clade</taxon>
        <taxon>NPAAA clade</taxon>
        <taxon>indigoferoid/millettioid clade</taxon>
        <taxon>Phaseoleae</taxon>
        <taxon>Vigna</taxon>
    </lineage>
</organism>
<feature type="domain" description="EF-hand" evidence="7">
    <location>
        <begin position="83"/>
        <end position="118"/>
    </location>
</feature>
<name>A0A4D6KLL8_VIGUN</name>
<dbReference type="PROSITE" id="PS50222">
    <property type="entry name" value="EF_HAND_2"/>
    <property type="match status" value="3"/>
</dbReference>
<dbReference type="Proteomes" id="UP000501690">
    <property type="component" value="Linkage Group LG1"/>
</dbReference>
<feature type="domain" description="EF-hand" evidence="7">
    <location>
        <begin position="120"/>
        <end position="155"/>
    </location>
</feature>
<dbReference type="AlphaFoldDB" id="A0A4D6KLL8"/>
<dbReference type="InterPro" id="IPR006590">
    <property type="entry name" value="RNA_pol_Rpb4/RPC9_core"/>
</dbReference>
<comment type="similarity">
    <text evidence="4 5">Belongs to the calcineurin regulatory subunit family.</text>
</comment>
<dbReference type="InterPro" id="IPR005574">
    <property type="entry name" value="Rpb4/RPC9"/>
</dbReference>
<evidence type="ECO:0000313" key="9">
    <source>
        <dbReference type="Proteomes" id="UP000501690"/>
    </source>
</evidence>
<evidence type="ECO:0000259" key="7">
    <source>
        <dbReference type="PROSITE" id="PS50222"/>
    </source>
</evidence>
<dbReference type="PRINTS" id="PR00450">
    <property type="entry name" value="RECOVERIN"/>
</dbReference>
<keyword evidence="5" id="KW-0472">Membrane</keyword>
<dbReference type="Pfam" id="PF03874">
    <property type="entry name" value="RNA_pol_Rpb4"/>
    <property type="match status" value="1"/>
</dbReference>
<dbReference type="GO" id="GO:0005634">
    <property type="term" value="C:nucleus"/>
    <property type="evidence" value="ECO:0007669"/>
    <property type="project" value="UniProtKB-SubCell"/>
</dbReference>
<keyword evidence="2 5" id="KW-0677">Repeat</keyword>
<dbReference type="GO" id="GO:0005509">
    <property type="term" value="F:calcium ion binding"/>
    <property type="evidence" value="ECO:0007669"/>
    <property type="project" value="UniProtKB-UniRule"/>
</dbReference>
<accession>A0A4D6KLL8</accession>
<evidence type="ECO:0000256" key="1">
    <source>
        <dbReference type="ARBA" id="ARBA00004123"/>
    </source>
</evidence>
<dbReference type="GO" id="GO:0000166">
    <property type="term" value="F:nucleotide binding"/>
    <property type="evidence" value="ECO:0007669"/>
    <property type="project" value="InterPro"/>
</dbReference>
<dbReference type="Gene3D" id="1.10.238.10">
    <property type="entry name" value="EF-hand"/>
    <property type="match status" value="1"/>
</dbReference>
<comment type="function">
    <text evidence="5">Acts as a calcium sensor. CBL proteins interact with CIPK serine-threonine protein kinases. Binding of a CBL protein to the regulatory NAF domain of a CIPK protein lead to the activation of the kinase in a calcium-dependent manner.</text>
</comment>
<dbReference type="SUPFAM" id="SSF47473">
    <property type="entry name" value="EF-hand"/>
    <property type="match status" value="1"/>
</dbReference>
<dbReference type="GO" id="GO:0030880">
    <property type="term" value="C:RNA polymerase complex"/>
    <property type="evidence" value="ECO:0007669"/>
    <property type="project" value="InterPro"/>
</dbReference>
<dbReference type="InterPro" id="IPR038324">
    <property type="entry name" value="Rpb4/RPC9_sf"/>
</dbReference>
<dbReference type="PANTHER" id="PTHR23056">
    <property type="entry name" value="CALCINEURIN B"/>
    <property type="match status" value="1"/>
</dbReference>
<evidence type="ECO:0000256" key="2">
    <source>
        <dbReference type="ARBA" id="ARBA00022737"/>
    </source>
</evidence>
<keyword evidence="3" id="KW-0539">Nucleus</keyword>
<dbReference type="InterPro" id="IPR011992">
    <property type="entry name" value="EF-hand-dom_pair"/>
</dbReference>
<dbReference type="EMBL" id="CP039345">
    <property type="protein sequence ID" value="QCD77323.1"/>
    <property type="molecule type" value="Genomic_DNA"/>
</dbReference>
<comment type="subunit">
    <text evidence="5">Homodimer. Interacts with CIPK.</text>
</comment>
<dbReference type="SMART" id="SM00054">
    <property type="entry name" value="EFh"/>
    <property type="match status" value="3"/>
</dbReference>
<evidence type="ECO:0000256" key="4">
    <source>
        <dbReference type="ARBA" id="ARBA00023774"/>
    </source>
</evidence>
<feature type="domain" description="EF-hand" evidence="7">
    <location>
        <begin position="164"/>
        <end position="199"/>
    </location>
</feature>
<evidence type="ECO:0000256" key="5">
    <source>
        <dbReference type="RuleBase" id="RU369080"/>
    </source>
</evidence>
<evidence type="ECO:0000313" key="8">
    <source>
        <dbReference type="EMBL" id="QCD77323.1"/>
    </source>
</evidence>
<dbReference type="SUPFAM" id="SSF47819">
    <property type="entry name" value="HRDC-like"/>
    <property type="match status" value="1"/>
</dbReference>
<evidence type="ECO:0000256" key="6">
    <source>
        <dbReference type="SAM" id="MobiDB-lite"/>
    </source>
</evidence>
<keyword evidence="5" id="KW-0106">Calcium</keyword>
<gene>
    <name evidence="8" type="ORF">DEO72_LG1g946</name>
</gene>
<dbReference type="InterPro" id="IPR010997">
    <property type="entry name" value="HRDC-like_sf"/>
</dbReference>
<proteinExistence type="inferred from homology"/>
<sequence>MVQCFDGLKQLYTAVINFCDAEYSQQQPRGLLNPEVLARQTVFSVSEIEALYELFKKISSAVLDDGLITKDEFQLALFKTTKKESLFADRVFDLFDTKHHGILDFKEFALALSVFHPNASINDKIEFLFQLYDLKQQGFIQRQELKQMVVVTLAEAGMNLADEVIESIIDKTFEEADTKHDGKIDKEEWRNLVLQHPSLLKNMTLQYLKVKPVFAMSEKGGKGGSLLSKGGLGSMKGKDDSATKSAKGRRVQFSKDGPYESGISSSSPISLKSSGKGGKGDKVANGGKSSQSKDSQSSEHRVDQKLPENIKCLMDCEAADVLQGIQDQMVMLSRDSTIKMPTSFDKGLQYARNTSKYTNAQSVRRVLEPLANNGLNDCEICVIGNVCPETADEVFALLPTLKGKKNVDKEVLKDSLIELAKLRQSM</sequence>
<dbReference type="PANTHER" id="PTHR23056:SF116">
    <property type="entry name" value="CALCINEURIN B-LIKE PROTEIN 3-RELATED"/>
    <property type="match status" value="1"/>
</dbReference>
<feature type="compositionally biased region" description="Low complexity" evidence="6">
    <location>
        <begin position="261"/>
        <end position="274"/>
    </location>
</feature>
<dbReference type="FunFam" id="1.10.238.10:FF:000073">
    <property type="entry name" value="calcineurin B-like protein 3"/>
    <property type="match status" value="1"/>
</dbReference>
<dbReference type="Gene3D" id="1.20.1250.40">
    <property type="match status" value="1"/>
</dbReference>
<dbReference type="SMART" id="SM00657">
    <property type="entry name" value="RPOL4c"/>
    <property type="match status" value="1"/>
</dbReference>
<dbReference type="GO" id="GO:0006352">
    <property type="term" value="P:DNA-templated transcription initiation"/>
    <property type="evidence" value="ECO:0007669"/>
    <property type="project" value="InterPro"/>
</dbReference>